<dbReference type="GO" id="GO:0000719">
    <property type="term" value="P:photoreactive repair"/>
    <property type="evidence" value="ECO:0007669"/>
    <property type="project" value="TreeGrafter"/>
</dbReference>
<dbReference type="EC" id="4.1.99.3" evidence="4"/>
<dbReference type="InterPro" id="IPR006050">
    <property type="entry name" value="DNA_photolyase_N"/>
</dbReference>
<proteinExistence type="inferred from homology"/>
<sequence length="446" mass="50993">MRVHARRIHSLNGSQPNIHDGPVIYWMSREQRVQDNWGLLYARELAGATQPLVVCFAMSPSFMCASFRQYDFMLKGLKEVADNLEKFSIPFTLRIGAPDCEIVRLANDIRAGVVVTDFDPLRNVQGWQKSAAGELKVPLIEVDGRNIVPARIVSDKQEYAARTIRPKIHRLLFEYLEEFPKLIPQSVSLPEIATPDWNGAYRAVNVDRSILPVELASGENAAHKTLASFLKSRLKNYAEKSNDPNGESTSVLSPYIQFGQLSAQRIALDVAATGAGESQDKFLEQLIVRRELSDNFCLYNSDYDSLNGAPDWAVATLDDHMDDKRSYTYTLEDFDRAETHSHLWNGAQNQMRKTGYMHGYMRMYWAKKILEWSISPEQALKTVITLNDRYQLDGRSPNGYVGSLWSVAGLHDRPWKKRPVYGAIRYMNERGCRRKFKVDEYISRWI</sequence>
<dbReference type="Pfam" id="PF00875">
    <property type="entry name" value="DNA_photolyase"/>
    <property type="match status" value="1"/>
</dbReference>
<organism evidence="15 16">
    <name type="scientific">Desulfovibrio gilichinskyi</name>
    <dbReference type="NCBI Taxonomy" id="1519643"/>
    <lineage>
        <taxon>Bacteria</taxon>
        <taxon>Pseudomonadati</taxon>
        <taxon>Thermodesulfobacteriota</taxon>
        <taxon>Desulfovibrionia</taxon>
        <taxon>Desulfovibrionales</taxon>
        <taxon>Desulfovibrionaceae</taxon>
        <taxon>Desulfovibrio</taxon>
    </lineage>
</organism>
<dbReference type="FunFam" id="3.40.50.620:FF:000110">
    <property type="entry name" value="Deoxyribodipyrimidine photolyase"/>
    <property type="match status" value="1"/>
</dbReference>
<dbReference type="OrthoDB" id="9772484at2"/>
<comment type="cofactor">
    <cofactor evidence="1">
        <name>(6R)-5,10-methylene-5,6,7,8-tetrahydrofolate</name>
        <dbReference type="ChEBI" id="CHEBI:15636"/>
    </cofactor>
</comment>
<reference evidence="16" key="1">
    <citation type="submission" date="2017-04" db="EMBL/GenBank/DDBJ databases">
        <authorList>
            <person name="Varghese N."/>
            <person name="Submissions S."/>
        </authorList>
    </citation>
    <scope>NUCLEOTIDE SEQUENCE [LARGE SCALE GENOMIC DNA]</scope>
    <source>
        <strain evidence="16">K3S</strain>
    </source>
</reference>
<dbReference type="SUPFAM" id="SSF52425">
    <property type="entry name" value="Cryptochrome/photolyase, N-terminal domain"/>
    <property type="match status" value="1"/>
</dbReference>
<evidence type="ECO:0000256" key="5">
    <source>
        <dbReference type="ARBA" id="ARBA00014046"/>
    </source>
</evidence>
<evidence type="ECO:0000256" key="12">
    <source>
        <dbReference type="ARBA" id="ARBA00031671"/>
    </source>
</evidence>
<dbReference type="GO" id="GO:0003677">
    <property type="term" value="F:DNA binding"/>
    <property type="evidence" value="ECO:0007669"/>
    <property type="project" value="UniProtKB-KW"/>
</dbReference>
<dbReference type="Gene3D" id="1.10.579.10">
    <property type="entry name" value="DNA Cyclobutane Dipyrimidine Photolyase, subunit A, domain 3"/>
    <property type="match status" value="1"/>
</dbReference>
<comment type="cofactor">
    <cofactor evidence="2">
        <name>FAD</name>
        <dbReference type="ChEBI" id="CHEBI:57692"/>
    </cofactor>
</comment>
<dbReference type="RefSeq" id="WP_085100137.1">
    <property type="nucleotide sequence ID" value="NZ_FWZU01000002.1"/>
</dbReference>
<keyword evidence="9" id="KW-0238">DNA-binding</keyword>
<keyword evidence="6" id="KW-0285">Flavoprotein</keyword>
<dbReference type="Gene3D" id="3.40.50.620">
    <property type="entry name" value="HUPs"/>
    <property type="match status" value="1"/>
</dbReference>
<feature type="domain" description="Photolyase/cryptochrome alpha/beta" evidence="14">
    <location>
        <begin position="21"/>
        <end position="150"/>
    </location>
</feature>
<dbReference type="InterPro" id="IPR036134">
    <property type="entry name" value="Crypto/Photolyase_FAD-like_sf"/>
</dbReference>
<dbReference type="GO" id="GO:0003904">
    <property type="term" value="F:deoxyribodipyrimidine photo-lyase activity"/>
    <property type="evidence" value="ECO:0007669"/>
    <property type="project" value="UniProtKB-EC"/>
</dbReference>
<dbReference type="STRING" id="1519643.SAMN06295933_1330"/>
<name>A0A1X7CVY4_9BACT</name>
<evidence type="ECO:0000256" key="13">
    <source>
        <dbReference type="ARBA" id="ARBA00033999"/>
    </source>
</evidence>
<dbReference type="Gene3D" id="1.25.40.80">
    <property type="match status" value="1"/>
</dbReference>
<dbReference type="PANTHER" id="PTHR10211:SF0">
    <property type="entry name" value="DEOXYRIBODIPYRIMIDINE PHOTO-LYASE"/>
    <property type="match status" value="1"/>
</dbReference>
<comment type="catalytic activity">
    <reaction evidence="13">
        <text>cyclobutadipyrimidine (in DNA) = 2 pyrimidine residues (in DNA).</text>
        <dbReference type="EC" id="4.1.99.3"/>
    </reaction>
</comment>
<evidence type="ECO:0000313" key="16">
    <source>
        <dbReference type="Proteomes" id="UP000192906"/>
    </source>
</evidence>
<evidence type="ECO:0000256" key="7">
    <source>
        <dbReference type="ARBA" id="ARBA00022763"/>
    </source>
</evidence>
<keyword evidence="8" id="KW-0274">FAD</keyword>
<dbReference type="PANTHER" id="PTHR10211">
    <property type="entry name" value="DEOXYRIBODIPYRIMIDINE PHOTOLYASE"/>
    <property type="match status" value="1"/>
</dbReference>
<accession>A0A1X7CVY4</accession>
<dbReference type="NCBIfam" id="TIGR00591">
    <property type="entry name" value="phr2"/>
    <property type="match status" value="1"/>
</dbReference>
<dbReference type="InterPro" id="IPR036155">
    <property type="entry name" value="Crypto/Photolyase_N_sf"/>
</dbReference>
<evidence type="ECO:0000256" key="10">
    <source>
        <dbReference type="ARBA" id="ARBA00023204"/>
    </source>
</evidence>
<dbReference type="InterPro" id="IPR008148">
    <property type="entry name" value="DNA_photolyase_2"/>
</dbReference>
<evidence type="ECO:0000313" key="15">
    <source>
        <dbReference type="EMBL" id="SMF04101.1"/>
    </source>
</evidence>
<evidence type="ECO:0000256" key="8">
    <source>
        <dbReference type="ARBA" id="ARBA00022827"/>
    </source>
</evidence>
<dbReference type="InterPro" id="IPR014729">
    <property type="entry name" value="Rossmann-like_a/b/a_fold"/>
</dbReference>
<evidence type="ECO:0000256" key="2">
    <source>
        <dbReference type="ARBA" id="ARBA00001974"/>
    </source>
</evidence>
<evidence type="ECO:0000256" key="3">
    <source>
        <dbReference type="ARBA" id="ARBA00006409"/>
    </source>
</evidence>
<keyword evidence="11 15" id="KW-0456">Lyase</keyword>
<evidence type="ECO:0000256" key="1">
    <source>
        <dbReference type="ARBA" id="ARBA00001932"/>
    </source>
</evidence>
<evidence type="ECO:0000256" key="6">
    <source>
        <dbReference type="ARBA" id="ARBA00022630"/>
    </source>
</evidence>
<protein>
    <recommendedName>
        <fullName evidence="5">Deoxyribodipyrimidine photo-lyase</fullName>
        <ecNumber evidence="4">4.1.99.3</ecNumber>
    </recommendedName>
    <alternativeName>
        <fullName evidence="12">DNA photolyase</fullName>
    </alternativeName>
</protein>
<dbReference type="InterPro" id="IPR052219">
    <property type="entry name" value="Photolyase_Class-2"/>
</dbReference>
<keyword evidence="7" id="KW-0227">DNA damage</keyword>
<dbReference type="PROSITE" id="PS51645">
    <property type="entry name" value="PHR_CRY_ALPHA_BETA"/>
    <property type="match status" value="1"/>
</dbReference>
<keyword evidence="16" id="KW-1185">Reference proteome</keyword>
<dbReference type="Proteomes" id="UP000192906">
    <property type="component" value="Unassembled WGS sequence"/>
</dbReference>
<dbReference type="EMBL" id="FWZU01000002">
    <property type="protein sequence ID" value="SMF04101.1"/>
    <property type="molecule type" value="Genomic_DNA"/>
</dbReference>
<evidence type="ECO:0000256" key="11">
    <source>
        <dbReference type="ARBA" id="ARBA00023239"/>
    </source>
</evidence>
<keyword evidence="10" id="KW-0234">DNA repair</keyword>
<dbReference type="FunFam" id="1.10.579.10:FF:000002">
    <property type="entry name" value="Deoxyribodipyrimidine photolyase"/>
    <property type="match status" value="1"/>
</dbReference>
<dbReference type="AlphaFoldDB" id="A0A1X7CVY4"/>
<gene>
    <name evidence="15" type="ORF">SAMN06295933_1330</name>
</gene>
<evidence type="ECO:0000259" key="14">
    <source>
        <dbReference type="PROSITE" id="PS51645"/>
    </source>
</evidence>
<evidence type="ECO:0000256" key="9">
    <source>
        <dbReference type="ARBA" id="ARBA00023125"/>
    </source>
</evidence>
<comment type="similarity">
    <text evidence="3">Belongs to the DNA photolyase class-2 family.</text>
</comment>
<dbReference type="SUPFAM" id="SSF48173">
    <property type="entry name" value="Cryptochrome/photolyase FAD-binding domain"/>
    <property type="match status" value="1"/>
</dbReference>
<evidence type="ECO:0000256" key="4">
    <source>
        <dbReference type="ARBA" id="ARBA00013149"/>
    </source>
</evidence>